<proteinExistence type="predicted"/>
<dbReference type="EMBL" id="CACRUF010000021">
    <property type="protein sequence ID" value="VYT99949.1"/>
    <property type="molecule type" value="Genomic_DNA"/>
</dbReference>
<sequence>MFKFDSLQILHQDMMKKDESRDLFPFSYNGKNFSCIFVTDITPIRLYLTTLGNAPITFELEINKDYCTSPYLDDYKLLVAYLDIKYDPNYKFKPVDFFEALNRKIPRVFMNAPSYKEVIQVASLKRNIEEADKIYFCGWRSNPLGSSVREKNLEKTRSAFGDQIADMCKQKNISSRWTDIDSEEDLARLNEIYML</sequence>
<evidence type="ECO:0000313" key="1">
    <source>
        <dbReference type="EMBL" id="VYT99949.1"/>
    </source>
</evidence>
<protein>
    <submittedName>
        <fullName evidence="1">Uncharacterized protein</fullName>
    </submittedName>
</protein>
<dbReference type="AlphaFoldDB" id="A0A6N3B5J8"/>
<dbReference type="RefSeq" id="WP_054747278.1">
    <property type="nucleotide sequence ID" value="NZ_CACRUF010000021.1"/>
</dbReference>
<dbReference type="Pfam" id="PF19503">
    <property type="entry name" value="DUF6037"/>
    <property type="match status" value="1"/>
</dbReference>
<gene>
    <name evidence="1" type="ORF">VDLFYP95_01253</name>
</gene>
<accession>A0A6N3B5J8</accession>
<name>A0A6N3B5J8_9FIRM</name>
<reference evidence="1" key="1">
    <citation type="submission" date="2019-11" db="EMBL/GenBank/DDBJ databases">
        <authorList>
            <person name="Feng L."/>
        </authorList>
    </citation>
    <scope>NUCLEOTIDE SEQUENCE</scope>
    <source>
        <strain evidence="1">VdisparLFYP95</strain>
    </source>
</reference>
<organism evidence="1">
    <name type="scientific">Veillonella dispar</name>
    <dbReference type="NCBI Taxonomy" id="39778"/>
    <lineage>
        <taxon>Bacteria</taxon>
        <taxon>Bacillati</taxon>
        <taxon>Bacillota</taxon>
        <taxon>Negativicutes</taxon>
        <taxon>Veillonellales</taxon>
        <taxon>Veillonellaceae</taxon>
        <taxon>Veillonella</taxon>
    </lineage>
</organism>
<dbReference type="InterPro" id="IPR046100">
    <property type="entry name" value="DUF6037"/>
</dbReference>